<organism evidence="2">
    <name type="scientific">Arabidopsis lyrata subsp. lyrata</name>
    <name type="common">Lyre-leaved rock-cress</name>
    <dbReference type="NCBI Taxonomy" id="81972"/>
    <lineage>
        <taxon>Eukaryota</taxon>
        <taxon>Viridiplantae</taxon>
        <taxon>Streptophyta</taxon>
        <taxon>Embryophyta</taxon>
        <taxon>Tracheophyta</taxon>
        <taxon>Spermatophyta</taxon>
        <taxon>Magnoliopsida</taxon>
        <taxon>eudicotyledons</taxon>
        <taxon>Gunneridae</taxon>
        <taxon>Pentapetalae</taxon>
        <taxon>rosids</taxon>
        <taxon>malvids</taxon>
        <taxon>Brassicales</taxon>
        <taxon>Brassicaceae</taxon>
        <taxon>Camelineae</taxon>
        <taxon>Arabidopsis</taxon>
    </lineage>
</organism>
<dbReference type="Gramene" id="scaffold_800242.1">
    <property type="protein sequence ID" value="scaffold_800242.1"/>
    <property type="gene ID" value="scaffold_800242.1"/>
</dbReference>
<reference evidence="2" key="1">
    <citation type="journal article" date="2011" name="Nat. Genet.">
        <title>The Arabidopsis lyrata genome sequence and the basis of rapid genome size change.</title>
        <authorList>
            <person name="Hu T.T."/>
            <person name="Pattyn P."/>
            <person name="Bakker E.G."/>
            <person name="Cao J."/>
            <person name="Cheng J.-F."/>
            <person name="Clark R.M."/>
            <person name="Fahlgren N."/>
            <person name="Fawcett J.A."/>
            <person name="Grimwood J."/>
            <person name="Gundlach H."/>
            <person name="Haberer G."/>
            <person name="Hollister J.D."/>
            <person name="Ossowski S."/>
            <person name="Ottilar R.P."/>
            <person name="Salamov A.A."/>
            <person name="Schneeberger K."/>
            <person name="Spannagl M."/>
            <person name="Wang X."/>
            <person name="Yang L."/>
            <person name="Nasrallah M.E."/>
            <person name="Bergelson J."/>
            <person name="Carrington J.C."/>
            <person name="Gaut B.S."/>
            <person name="Schmutz J."/>
            <person name="Mayer K.F.X."/>
            <person name="Van de Peer Y."/>
            <person name="Grigoriev I.V."/>
            <person name="Nordborg M."/>
            <person name="Weigel D."/>
            <person name="Guo Y.-L."/>
        </authorList>
    </citation>
    <scope>NUCLEOTIDE SEQUENCE [LARGE SCALE GENOMIC DNA]</scope>
    <source>
        <strain evidence="2">cv. MN47</strain>
    </source>
</reference>
<dbReference type="AlphaFoldDB" id="D7MSN7"/>
<dbReference type="EMBL" id="GL348720">
    <property type="protein sequence ID" value="EFH41471.1"/>
    <property type="molecule type" value="Genomic_DNA"/>
</dbReference>
<accession>D7MSN7</accession>
<proteinExistence type="predicted"/>
<evidence type="ECO:0000313" key="2">
    <source>
        <dbReference type="Proteomes" id="UP000008694"/>
    </source>
</evidence>
<dbReference type="Proteomes" id="UP000008694">
    <property type="component" value="Unassembled WGS sequence"/>
</dbReference>
<protein>
    <submittedName>
        <fullName evidence="1">Predicted protein</fullName>
    </submittedName>
</protein>
<gene>
    <name evidence="1" type="ORF">ARALYDRAFT_916842</name>
</gene>
<keyword evidence="2" id="KW-1185">Reference proteome</keyword>
<sequence>MVYLRREGFIFIDVPHRLRICAVEDCGVVVQPSWNRRLPYERPFHVADRIILGVILDEALENRLPPNVLLASSDSDFTELLRTLL</sequence>
<evidence type="ECO:0000313" key="1">
    <source>
        <dbReference type="EMBL" id="EFH41471.1"/>
    </source>
</evidence>
<dbReference type="HOGENOM" id="CLU_2515721_0_0_1"/>
<name>D7MSN7_ARALL</name>